<sequence>MATIQLQKTKNAGTVTKTAITQKQSLEVVQTMLHGGLSTLSYLRCFFADKAFEHQVYPIGDNIYSYEDYAEGKLPQSAKSKTDSSTKMQVLRRGRSRRVDIFLDWLEHGAFAALKAGNLKSLEIYVHADSQYRERVLETYTFNINYLSVSGDGGERLAGIEMNGPGTAPVTVAATNGALQLLLRQVMKFCNPLPELPEKRYISMALFYVHDTAMSERPQGFVPNNTPTLFFAEAEGWERRDEQLTDLSSGFHNAALNITYLKPASYSYIPGIQVPTIPQDLQYNPLLAINDGAGKPGLGESVENSGDDACAGPDNPAITPSTVIDSVTASQEVDLVKELHEATYAAITPAPTSDRVPLATFRQGSRSDYSAAHDYPPSIPTQRLLSQVADSYNTQSSNIPEMKRALKAMMQPEHLTQGDTQTQALLPPPPPSESASPTRTDVSSPARGDKPLLSQSVTGRLEAARTELREKAQRLAKTEKTSTKNDDELILCQCGYAQDEGDMVSFPHI</sequence>
<accession>A0ACC3N1H5</accession>
<comment type="caution">
    <text evidence="1">The sequence shown here is derived from an EMBL/GenBank/DDBJ whole genome shotgun (WGS) entry which is preliminary data.</text>
</comment>
<dbReference type="Proteomes" id="UP001281147">
    <property type="component" value="Unassembled WGS sequence"/>
</dbReference>
<evidence type="ECO:0000313" key="1">
    <source>
        <dbReference type="EMBL" id="KAK3707912.1"/>
    </source>
</evidence>
<proteinExistence type="predicted"/>
<gene>
    <name evidence="1" type="ORF">LTR37_011764</name>
</gene>
<reference evidence="1" key="1">
    <citation type="submission" date="2023-07" db="EMBL/GenBank/DDBJ databases">
        <title>Black Yeasts Isolated from many extreme environments.</title>
        <authorList>
            <person name="Coleine C."/>
            <person name="Stajich J.E."/>
            <person name="Selbmann L."/>
        </authorList>
    </citation>
    <scope>NUCLEOTIDE SEQUENCE</scope>
    <source>
        <strain evidence="1">CCFEE 5714</strain>
    </source>
</reference>
<organism evidence="1 2">
    <name type="scientific">Vermiconidia calcicola</name>
    <dbReference type="NCBI Taxonomy" id="1690605"/>
    <lineage>
        <taxon>Eukaryota</taxon>
        <taxon>Fungi</taxon>
        <taxon>Dikarya</taxon>
        <taxon>Ascomycota</taxon>
        <taxon>Pezizomycotina</taxon>
        <taxon>Dothideomycetes</taxon>
        <taxon>Dothideomycetidae</taxon>
        <taxon>Mycosphaerellales</taxon>
        <taxon>Extremaceae</taxon>
        <taxon>Vermiconidia</taxon>
    </lineage>
</organism>
<keyword evidence="2" id="KW-1185">Reference proteome</keyword>
<name>A0ACC3N1H5_9PEZI</name>
<protein>
    <submittedName>
        <fullName evidence="1">Uncharacterized protein</fullName>
    </submittedName>
</protein>
<evidence type="ECO:0000313" key="2">
    <source>
        <dbReference type="Proteomes" id="UP001281147"/>
    </source>
</evidence>
<dbReference type="EMBL" id="JAUTXU010000105">
    <property type="protein sequence ID" value="KAK3707912.1"/>
    <property type="molecule type" value="Genomic_DNA"/>
</dbReference>